<name>A0A223HX70_THETR</name>
<dbReference type="Pfam" id="PF13439">
    <property type="entry name" value="Glyco_transf_4"/>
    <property type="match status" value="1"/>
</dbReference>
<protein>
    <submittedName>
        <fullName evidence="2">Glycogen synthase</fullName>
    </submittedName>
</protein>
<dbReference type="SUPFAM" id="SSF53756">
    <property type="entry name" value="UDP-Glycosyltransferase/glycogen phosphorylase"/>
    <property type="match status" value="1"/>
</dbReference>
<accession>A0A223HX70</accession>
<dbReference type="InterPro" id="IPR028098">
    <property type="entry name" value="Glyco_trans_4-like_N"/>
</dbReference>
<dbReference type="Gene3D" id="3.40.50.2000">
    <property type="entry name" value="Glycogen Phosphorylase B"/>
    <property type="match status" value="2"/>
</dbReference>
<dbReference type="GO" id="GO:0016757">
    <property type="term" value="F:glycosyltransferase activity"/>
    <property type="evidence" value="ECO:0007669"/>
    <property type="project" value="InterPro"/>
</dbReference>
<dbReference type="NCBIfam" id="TIGR02149">
    <property type="entry name" value="glgA_Coryne"/>
    <property type="match status" value="1"/>
</dbReference>
<reference evidence="2 3" key="1">
    <citation type="submission" date="2016-08" db="EMBL/GenBank/DDBJ databases">
        <title>A novel genetic cassette of butanologenic Thermoanaerobacterium thermosaccharolyticum that directly convert cellulose to butanol.</title>
        <authorList>
            <person name="Li T."/>
            <person name="He J."/>
        </authorList>
    </citation>
    <scope>NUCLEOTIDE SEQUENCE [LARGE SCALE GENOMIC DNA]</scope>
    <source>
        <strain evidence="2 3">TG57</strain>
    </source>
</reference>
<evidence type="ECO:0000313" key="3">
    <source>
        <dbReference type="Proteomes" id="UP000214975"/>
    </source>
</evidence>
<proteinExistence type="predicted"/>
<dbReference type="PANTHER" id="PTHR46401">
    <property type="entry name" value="GLYCOSYLTRANSFERASE WBBK-RELATED"/>
    <property type="match status" value="1"/>
</dbReference>
<sequence>MDNLKVTIFTNEFPPNIYGGAGVHVDYLTKELSKLMDVDVRCFGEQNTSLNNMNVRGYREWEILKKDSIDKLQKVLGPLSIDVAMVKDPITSDIVHCHTWYTFMAGFLAKMLYDIPLVVTIHSLEPLRPWKKEQLGNGYHLSTWMEKTGVEAADRIIAVSNDSKKDIMKCYNVPEDKIEVIYNGIDLNQYKKTDSNIARKKYGIDGRYILFVGRISRQKGIIHLIDAVKYLPQDVKVVLCASTPDTEEIKMEMEEKVKLYPNIIWIDKMVTKEEIIELYSNAEVFVCPSIYEPFGIINLEAMACNTPVVASATGGIKEVVVDGETGFLVEPGNPEDLAEHIKKLLDDRELAATFGANGRKRVEEMFSWESIAKKTYDMYEDVIENYKK</sequence>
<evidence type="ECO:0000256" key="1">
    <source>
        <dbReference type="ARBA" id="ARBA00022679"/>
    </source>
</evidence>
<dbReference type="Proteomes" id="UP000214975">
    <property type="component" value="Chromosome"/>
</dbReference>
<dbReference type="PANTHER" id="PTHR46401:SF2">
    <property type="entry name" value="GLYCOSYLTRANSFERASE WBBK-RELATED"/>
    <property type="match status" value="1"/>
</dbReference>
<dbReference type="GO" id="GO:0009250">
    <property type="term" value="P:glucan biosynthetic process"/>
    <property type="evidence" value="ECO:0007669"/>
    <property type="project" value="InterPro"/>
</dbReference>
<organism evidence="2 3">
    <name type="scientific">Thermoanaerobacterium thermosaccharolyticum</name>
    <name type="common">Clostridium thermosaccharolyticum</name>
    <dbReference type="NCBI Taxonomy" id="1517"/>
    <lineage>
        <taxon>Bacteria</taxon>
        <taxon>Bacillati</taxon>
        <taxon>Bacillota</taxon>
        <taxon>Clostridia</taxon>
        <taxon>Thermoanaerobacterales</taxon>
        <taxon>Thermoanaerobacteraceae</taxon>
        <taxon>Thermoanaerobacterium</taxon>
    </lineage>
</organism>
<evidence type="ECO:0000313" key="2">
    <source>
        <dbReference type="EMBL" id="AST57079.1"/>
    </source>
</evidence>
<dbReference type="InterPro" id="IPR011875">
    <property type="entry name" value="M1P_synthase"/>
</dbReference>
<dbReference type="CDD" id="cd03801">
    <property type="entry name" value="GT4_PimA-like"/>
    <property type="match status" value="1"/>
</dbReference>
<dbReference type="RefSeq" id="WP_015312475.1">
    <property type="nucleotide sequence ID" value="NZ_CP016893.1"/>
</dbReference>
<dbReference type="Pfam" id="PF00534">
    <property type="entry name" value="Glycos_transf_1"/>
    <property type="match status" value="1"/>
</dbReference>
<keyword evidence="1" id="KW-0808">Transferase</keyword>
<dbReference type="EMBL" id="CP016893">
    <property type="protein sequence ID" value="AST57079.1"/>
    <property type="molecule type" value="Genomic_DNA"/>
</dbReference>
<dbReference type="GO" id="GO:0009103">
    <property type="term" value="P:lipopolysaccharide biosynthetic process"/>
    <property type="evidence" value="ECO:0007669"/>
    <property type="project" value="TreeGrafter"/>
</dbReference>
<gene>
    <name evidence="2" type="ORF">Thert_00953</name>
</gene>
<dbReference type="AlphaFoldDB" id="A0A223HX70"/>
<dbReference type="InterPro" id="IPR001296">
    <property type="entry name" value="Glyco_trans_1"/>
</dbReference>